<accession>X6LMX5</accession>
<gene>
    <name evidence="1" type="ORF">RFI_34471</name>
</gene>
<dbReference type="EMBL" id="ASPP01034552">
    <property type="protein sequence ID" value="ETO02939.1"/>
    <property type="molecule type" value="Genomic_DNA"/>
</dbReference>
<organism evidence="1 2">
    <name type="scientific">Reticulomyxa filosa</name>
    <dbReference type="NCBI Taxonomy" id="46433"/>
    <lineage>
        <taxon>Eukaryota</taxon>
        <taxon>Sar</taxon>
        <taxon>Rhizaria</taxon>
        <taxon>Retaria</taxon>
        <taxon>Foraminifera</taxon>
        <taxon>Monothalamids</taxon>
        <taxon>Reticulomyxidae</taxon>
        <taxon>Reticulomyxa</taxon>
    </lineage>
</organism>
<keyword evidence="2" id="KW-1185">Reference proteome</keyword>
<dbReference type="AlphaFoldDB" id="X6LMX5"/>
<sequence>IRQENLIGFLKEYETYLQGRGFNFDLDEEGLLNFDLLAEILMNPTEDMDVSSVDALFLIQEMTNDEQYQELCDLAEQNGIETDSDGQCSPADLALALWLHDPELLKRPHAEVMVLKPKSFTYFQSEKDAPESFEVPKPEILRAMEKEMDRWFTKNKKGTGCRVLPVAAEDENKIYFFIRHGMPFKREGKMDSGKSTIVFYRPEFHDVLIYDRMNNELAVFNKSQTQKEWRMYLSVFSEHLFNEADYFPGEEKYTLAPLTEVGTDALSYIDVPGMVSAKLIEIQVQYRGPLNDRNTYRSNDLFASMEAGGRSMPALKFLVSASFSIKFENSKRPRTVKIRPPNIANFDRKEDSHLVELWLRNREFVKKQKSEADKKMGVTAEWGVFPQSLLQITNNLAQALPCGKAGGCYMNVFSHDDEHVGICTSEPRRCDRRTLTKAETIVYRLNTNELFKKIAEVTLCDSQVEAISGLPNFWKIGCMNPQTDYSFPVYLSLSSTPASLNKAVNHLTLKAETFLLIAPVGSLFSHESLNAAQAKKSKLLGLDDLLEIEDGTVKVKGSAKQLLDSWLEPLLPKRTPEGSLCYFPQSPGATWQSITVRFIDGQNVHVTYSVNQAAGAAYEFSQFSMSDKRKKADDGGALPNKAWTMLIKFSEDHGKTLLLRDDAQTKKSLKEKLQEFFGHQNPSLKAEDLFEEVTENGKKHYKAKFNVFARSDNNA</sequence>
<evidence type="ECO:0000313" key="2">
    <source>
        <dbReference type="Proteomes" id="UP000023152"/>
    </source>
</evidence>
<name>X6LMX5_RETFI</name>
<feature type="non-terminal residue" evidence="1">
    <location>
        <position position="1"/>
    </location>
</feature>
<dbReference type="Proteomes" id="UP000023152">
    <property type="component" value="Unassembled WGS sequence"/>
</dbReference>
<proteinExistence type="predicted"/>
<reference evidence="1 2" key="1">
    <citation type="journal article" date="2013" name="Curr. Biol.">
        <title>The Genome of the Foraminiferan Reticulomyxa filosa.</title>
        <authorList>
            <person name="Glockner G."/>
            <person name="Hulsmann N."/>
            <person name="Schleicher M."/>
            <person name="Noegel A.A."/>
            <person name="Eichinger L."/>
            <person name="Gallinger C."/>
            <person name="Pawlowski J."/>
            <person name="Sierra R."/>
            <person name="Euteneuer U."/>
            <person name="Pillet L."/>
            <person name="Moustafa A."/>
            <person name="Platzer M."/>
            <person name="Groth M."/>
            <person name="Szafranski K."/>
            <person name="Schliwa M."/>
        </authorList>
    </citation>
    <scope>NUCLEOTIDE SEQUENCE [LARGE SCALE GENOMIC DNA]</scope>
</reference>
<protein>
    <submittedName>
        <fullName evidence="1">Uncharacterized protein</fullName>
    </submittedName>
</protein>
<evidence type="ECO:0000313" key="1">
    <source>
        <dbReference type="EMBL" id="ETO02939.1"/>
    </source>
</evidence>
<comment type="caution">
    <text evidence="1">The sequence shown here is derived from an EMBL/GenBank/DDBJ whole genome shotgun (WGS) entry which is preliminary data.</text>
</comment>